<evidence type="ECO:0000256" key="1">
    <source>
        <dbReference type="SAM" id="Phobius"/>
    </source>
</evidence>
<organism evidence="2 3">
    <name type="scientific">Mesorhabditis belari</name>
    <dbReference type="NCBI Taxonomy" id="2138241"/>
    <lineage>
        <taxon>Eukaryota</taxon>
        <taxon>Metazoa</taxon>
        <taxon>Ecdysozoa</taxon>
        <taxon>Nematoda</taxon>
        <taxon>Chromadorea</taxon>
        <taxon>Rhabditida</taxon>
        <taxon>Rhabditina</taxon>
        <taxon>Rhabditomorpha</taxon>
        <taxon>Rhabditoidea</taxon>
        <taxon>Rhabditidae</taxon>
        <taxon>Mesorhabditinae</taxon>
        <taxon>Mesorhabditis</taxon>
    </lineage>
</organism>
<dbReference type="AlphaFoldDB" id="A0AAF3J7Y6"/>
<evidence type="ECO:0000313" key="3">
    <source>
        <dbReference type="WBParaSite" id="MBELARI_LOCUS21798"/>
    </source>
</evidence>
<keyword evidence="1" id="KW-1133">Transmembrane helix</keyword>
<protein>
    <submittedName>
        <fullName evidence="3">Uncharacterized protein</fullName>
    </submittedName>
</protein>
<feature type="transmembrane region" description="Helical" evidence="1">
    <location>
        <begin position="20"/>
        <end position="39"/>
    </location>
</feature>
<sequence>MAYTAFADNPTLESAVFNSMSSWVFSFAGYYQPYWLLAVSSESRREIFRYFRRFLAQHGHPQIATNSKNLQKTSSNLNSRVVVDSQSTMKVG</sequence>
<dbReference type="WBParaSite" id="MBELARI_LOCUS21798">
    <property type="protein sequence ID" value="MBELARI_LOCUS21798"/>
    <property type="gene ID" value="MBELARI_LOCUS21798"/>
</dbReference>
<keyword evidence="2" id="KW-1185">Reference proteome</keyword>
<name>A0AAF3J7Y6_9BILA</name>
<accession>A0AAF3J7Y6</accession>
<keyword evidence="1" id="KW-0812">Transmembrane</keyword>
<reference evidence="3" key="1">
    <citation type="submission" date="2024-02" db="UniProtKB">
        <authorList>
            <consortium name="WormBaseParasite"/>
        </authorList>
    </citation>
    <scope>IDENTIFICATION</scope>
</reference>
<keyword evidence="1" id="KW-0472">Membrane</keyword>
<dbReference type="Proteomes" id="UP000887575">
    <property type="component" value="Unassembled WGS sequence"/>
</dbReference>
<proteinExistence type="predicted"/>
<evidence type="ECO:0000313" key="2">
    <source>
        <dbReference type="Proteomes" id="UP000887575"/>
    </source>
</evidence>